<feature type="domain" description="Trimeric autotransporter adhesin YadA-like head" evidence="1">
    <location>
        <begin position="63"/>
        <end position="88"/>
    </location>
</feature>
<dbReference type="AlphaFoldDB" id="A0A0F8Y631"/>
<dbReference type="Gene3D" id="2.150.10.10">
    <property type="entry name" value="Serralysin-like metalloprotease, C-terminal"/>
    <property type="match status" value="2"/>
</dbReference>
<feature type="non-terminal residue" evidence="2">
    <location>
        <position position="1"/>
    </location>
</feature>
<dbReference type="Pfam" id="PF05658">
    <property type="entry name" value="YadA_head"/>
    <property type="match status" value="3"/>
</dbReference>
<dbReference type="EMBL" id="LAZR01058826">
    <property type="protein sequence ID" value="KKK69080.1"/>
    <property type="molecule type" value="Genomic_DNA"/>
</dbReference>
<feature type="domain" description="Trimeric autotransporter adhesin YadA-like head" evidence="1">
    <location>
        <begin position="147"/>
        <end position="171"/>
    </location>
</feature>
<comment type="caution">
    <text evidence="2">The sequence shown here is derived from an EMBL/GenBank/DDBJ whole genome shotgun (WGS) entry which is preliminary data.</text>
</comment>
<dbReference type="SUPFAM" id="SSF101967">
    <property type="entry name" value="Adhesin YadA, collagen-binding domain"/>
    <property type="match status" value="1"/>
</dbReference>
<evidence type="ECO:0000313" key="2">
    <source>
        <dbReference type="EMBL" id="KKK69080.1"/>
    </source>
</evidence>
<dbReference type="InterPro" id="IPR011049">
    <property type="entry name" value="Serralysin-like_metalloprot_C"/>
</dbReference>
<gene>
    <name evidence="2" type="ORF">LCGC14_2937620</name>
</gene>
<dbReference type="InterPro" id="IPR008640">
    <property type="entry name" value="Adhesin_Head_dom"/>
</dbReference>
<sequence>RTSGGTREIDLSGSTNNIFSATSISATTFYSGSTDVSDLINQYFASGTGVNSIIQNNETGNIASGLSSIAIGSGTTAGGTESFVIGKSSKAIGNFSFSSGFACLSSGIESFSSGFKTSATTNTAVSLGNSTLASGTQSLAIGTSTIASGTDSVSQGNLSVAEGNRSIALGNTTLASGDDSFAQGFKNTSEESRSATLGGQQNSILPGGTNSVVIGGTGISGNSPNTVYFPTLKGLYITGDTLSATTINTQILSATSISANTLLVSGTSEIVHFAKNSDDHAFEIDVNAKGFGDVNAQHISYVTGAIISTSEESVLLVNIDEIDSIGGDVVALQVLATSGNTRTYGMGIGATIKPIKQLSGTFGDADSISANTIENTS</sequence>
<name>A0A0F8Y631_9ZZZZ</name>
<protein>
    <recommendedName>
        <fullName evidence="1">Trimeric autotransporter adhesin YadA-like head domain-containing protein</fullName>
    </recommendedName>
</protein>
<organism evidence="2">
    <name type="scientific">marine sediment metagenome</name>
    <dbReference type="NCBI Taxonomy" id="412755"/>
    <lineage>
        <taxon>unclassified sequences</taxon>
        <taxon>metagenomes</taxon>
        <taxon>ecological metagenomes</taxon>
    </lineage>
</organism>
<feature type="non-terminal residue" evidence="2">
    <location>
        <position position="377"/>
    </location>
</feature>
<dbReference type="GO" id="GO:0019867">
    <property type="term" value="C:outer membrane"/>
    <property type="evidence" value="ECO:0007669"/>
    <property type="project" value="InterPro"/>
</dbReference>
<proteinExistence type="predicted"/>
<accession>A0A0F8Y631</accession>
<evidence type="ECO:0000259" key="1">
    <source>
        <dbReference type="Pfam" id="PF05658"/>
    </source>
</evidence>
<reference evidence="2" key="1">
    <citation type="journal article" date="2015" name="Nature">
        <title>Complex archaea that bridge the gap between prokaryotes and eukaryotes.</title>
        <authorList>
            <person name="Spang A."/>
            <person name="Saw J.H."/>
            <person name="Jorgensen S.L."/>
            <person name="Zaremba-Niedzwiedzka K."/>
            <person name="Martijn J."/>
            <person name="Lind A.E."/>
            <person name="van Eijk R."/>
            <person name="Schleper C."/>
            <person name="Guy L."/>
            <person name="Ettema T.J."/>
        </authorList>
    </citation>
    <scope>NUCLEOTIDE SEQUENCE</scope>
</reference>
<feature type="domain" description="Trimeric autotransporter adhesin YadA-like head" evidence="1">
    <location>
        <begin position="124"/>
        <end position="144"/>
    </location>
</feature>
<dbReference type="CDD" id="cd12820">
    <property type="entry name" value="LbR_YadA-like"/>
    <property type="match status" value="1"/>
</dbReference>